<evidence type="ECO:0000259" key="15">
    <source>
        <dbReference type="PROSITE" id="PS50110"/>
    </source>
</evidence>
<feature type="domain" description="Histidine kinase" evidence="14">
    <location>
        <begin position="471"/>
        <end position="696"/>
    </location>
</feature>
<dbReference type="AlphaFoldDB" id="A0A7S3LPP0"/>
<evidence type="ECO:0000256" key="1">
    <source>
        <dbReference type="ARBA" id="ARBA00000085"/>
    </source>
</evidence>
<dbReference type="PROSITE" id="PS50839">
    <property type="entry name" value="CHASE"/>
    <property type="match status" value="1"/>
</dbReference>
<evidence type="ECO:0000256" key="4">
    <source>
        <dbReference type="ARBA" id="ARBA00022553"/>
    </source>
</evidence>
<dbReference type="SUPFAM" id="SSF55874">
    <property type="entry name" value="ATPase domain of HSP90 chaperone/DNA topoisomerase II/histidine kinase"/>
    <property type="match status" value="1"/>
</dbReference>
<keyword evidence="9 13" id="KW-0472">Membrane</keyword>
<dbReference type="GO" id="GO:0009927">
    <property type="term" value="F:histidine phosphotransfer kinase activity"/>
    <property type="evidence" value="ECO:0007669"/>
    <property type="project" value="TreeGrafter"/>
</dbReference>
<dbReference type="SMART" id="SM01079">
    <property type="entry name" value="CHASE"/>
    <property type="match status" value="1"/>
</dbReference>
<evidence type="ECO:0000256" key="8">
    <source>
        <dbReference type="ARBA" id="ARBA00022989"/>
    </source>
</evidence>
<dbReference type="SMART" id="SM00448">
    <property type="entry name" value="REC"/>
    <property type="match status" value="1"/>
</dbReference>
<feature type="compositionally biased region" description="Polar residues" evidence="12">
    <location>
        <begin position="7"/>
        <end position="17"/>
    </location>
</feature>
<dbReference type="GO" id="GO:0005886">
    <property type="term" value="C:plasma membrane"/>
    <property type="evidence" value="ECO:0007669"/>
    <property type="project" value="TreeGrafter"/>
</dbReference>
<evidence type="ECO:0000256" key="11">
    <source>
        <dbReference type="SAM" id="Coils"/>
    </source>
</evidence>
<feature type="modified residue" description="4-aspartylphosphate" evidence="10">
    <location>
        <position position="780"/>
    </location>
</feature>
<evidence type="ECO:0000313" key="17">
    <source>
        <dbReference type="EMBL" id="CAE0438221.1"/>
    </source>
</evidence>
<dbReference type="EMBL" id="HBIN01011301">
    <property type="protein sequence ID" value="CAE0438221.1"/>
    <property type="molecule type" value="Transcribed_RNA"/>
</dbReference>
<dbReference type="Pfam" id="PF03924">
    <property type="entry name" value="CHASE"/>
    <property type="match status" value="1"/>
</dbReference>
<evidence type="ECO:0000256" key="6">
    <source>
        <dbReference type="ARBA" id="ARBA00022692"/>
    </source>
</evidence>
<dbReference type="CDD" id="cd00082">
    <property type="entry name" value="HisKA"/>
    <property type="match status" value="1"/>
</dbReference>
<dbReference type="PRINTS" id="PR00344">
    <property type="entry name" value="BCTRLSENSOR"/>
</dbReference>
<evidence type="ECO:0000256" key="3">
    <source>
        <dbReference type="ARBA" id="ARBA00012438"/>
    </source>
</evidence>
<feature type="transmembrane region" description="Helical" evidence="13">
    <location>
        <begin position="408"/>
        <end position="430"/>
    </location>
</feature>
<feature type="region of interest" description="Disordered" evidence="12">
    <location>
        <begin position="1"/>
        <end position="37"/>
    </location>
</feature>
<dbReference type="Gene3D" id="3.30.450.350">
    <property type="entry name" value="CHASE domain"/>
    <property type="match status" value="1"/>
</dbReference>
<dbReference type="Pfam" id="PF02518">
    <property type="entry name" value="HATPase_c"/>
    <property type="match status" value="1"/>
</dbReference>
<feature type="coiled-coil region" evidence="11">
    <location>
        <begin position="441"/>
        <end position="468"/>
    </location>
</feature>
<dbReference type="InterPro" id="IPR036890">
    <property type="entry name" value="HATPase_C_sf"/>
</dbReference>
<keyword evidence="5" id="KW-0808">Transferase</keyword>
<reference evidence="17" key="1">
    <citation type="submission" date="2021-01" db="EMBL/GenBank/DDBJ databases">
        <authorList>
            <person name="Corre E."/>
            <person name="Pelletier E."/>
            <person name="Niang G."/>
            <person name="Scheremetjew M."/>
            <person name="Finn R."/>
            <person name="Kale V."/>
            <person name="Holt S."/>
            <person name="Cochrane G."/>
            <person name="Meng A."/>
            <person name="Brown T."/>
            <person name="Cohen L."/>
        </authorList>
    </citation>
    <scope>NUCLEOTIDE SEQUENCE</scope>
    <source>
        <strain evidence="17">GSBS06</strain>
    </source>
</reference>
<dbReference type="EC" id="2.7.13.3" evidence="3"/>
<dbReference type="InterPro" id="IPR011006">
    <property type="entry name" value="CheY-like_superfamily"/>
</dbReference>
<dbReference type="PANTHER" id="PTHR43047">
    <property type="entry name" value="TWO-COMPONENT HISTIDINE PROTEIN KINASE"/>
    <property type="match status" value="1"/>
</dbReference>
<feature type="transmembrane region" description="Helical" evidence="13">
    <location>
        <begin position="79"/>
        <end position="105"/>
    </location>
</feature>
<dbReference type="SUPFAM" id="SSF52172">
    <property type="entry name" value="CheY-like"/>
    <property type="match status" value="1"/>
</dbReference>
<dbReference type="SMART" id="SM00388">
    <property type="entry name" value="HisKA"/>
    <property type="match status" value="1"/>
</dbReference>
<dbReference type="SMART" id="SM00387">
    <property type="entry name" value="HATPase_c"/>
    <property type="match status" value="1"/>
</dbReference>
<dbReference type="InterPro" id="IPR042240">
    <property type="entry name" value="CHASE_sf"/>
</dbReference>
<dbReference type="PROSITE" id="PS50109">
    <property type="entry name" value="HIS_KIN"/>
    <property type="match status" value="1"/>
</dbReference>
<evidence type="ECO:0000259" key="14">
    <source>
        <dbReference type="PROSITE" id="PS50109"/>
    </source>
</evidence>
<evidence type="ECO:0000256" key="9">
    <source>
        <dbReference type="ARBA" id="ARBA00023136"/>
    </source>
</evidence>
<evidence type="ECO:0000256" key="12">
    <source>
        <dbReference type="SAM" id="MobiDB-lite"/>
    </source>
</evidence>
<comment type="catalytic activity">
    <reaction evidence="1">
        <text>ATP + protein L-histidine = ADP + protein N-phospho-L-histidine.</text>
        <dbReference type="EC" id="2.7.13.3"/>
    </reaction>
</comment>
<dbReference type="InterPro" id="IPR006189">
    <property type="entry name" value="CHASE_dom"/>
</dbReference>
<dbReference type="Pfam" id="PF00072">
    <property type="entry name" value="Response_reg"/>
    <property type="match status" value="1"/>
</dbReference>
<evidence type="ECO:0000256" key="7">
    <source>
        <dbReference type="ARBA" id="ARBA00022777"/>
    </source>
</evidence>
<evidence type="ECO:0000256" key="2">
    <source>
        <dbReference type="ARBA" id="ARBA00004370"/>
    </source>
</evidence>
<evidence type="ECO:0000259" key="16">
    <source>
        <dbReference type="PROSITE" id="PS50839"/>
    </source>
</evidence>
<protein>
    <recommendedName>
        <fullName evidence="3">histidine kinase</fullName>
        <ecNumber evidence="3">2.7.13.3</ecNumber>
    </recommendedName>
</protein>
<dbReference type="InterPro" id="IPR004358">
    <property type="entry name" value="Sig_transdc_His_kin-like_C"/>
</dbReference>
<feature type="domain" description="Response regulatory" evidence="15">
    <location>
        <begin position="729"/>
        <end position="846"/>
    </location>
</feature>
<dbReference type="GO" id="GO:0000155">
    <property type="term" value="F:phosphorelay sensor kinase activity"/>
    <property type="evidence" value="ECO:0007669"/>
    <property type="project" value="InterPro"/>
</dbReference>
<dbReference type="Gene3D" id="3.30.565.10">
    <property type="entry name" value="Histidine kinase-like ATPase, C-terminal domain"/>
    <property type="match status" value="1"/>
</dbReference>
<dbReference type="PROSITE" id="PS50110">
    <property type="entry name" value="RESPONSE_REGULATORY"/>
    <property type="match status" value="1"/>
</dbReference>
<dbReference type="InterPro" id="IPR036097">
    <property type="entry name" value="HisK_dim/P_sf"/>
</dbReference>
<evidence type="ECO:0000256" key="5">
    <source>
        <dbReference type="ARBA" id="ARBA00022679"/>
    </source>
</evidence>
<feature type="domain" description="CHASE" evidence="16">
    <location>
        <begin position="146"/>
        <end position="289"/>
    </location>
</feature>
<keyword evidence="7" id="KW-0418">Kinase</keyword>
<proteinExistence type="predicted"/>
<dbReference type="InterPro" id="IPR003661">
    <property type="entry name" value="HisK_dim/P_dom"/>
</dbReference>
<dbReference type="Gene3D" id="3.40.50.2300">
    <property type="match status" value="1"/>
</dbReference>
<dbReference type="PANTHER" id="PTHR43047:SF72">
    <property type="entry name" value="OSMOSENSING HISTIDINE PROTEIN KINASE SLN1"/>
    <property type="match status" value="1"/>
</dbReference>
<dbReference type="SUPFAM" id="SSF47384">
    <property type="entry name" value="Homodimeric domain of signal transducing histidine kinase"/>
    <property type="match status" value="1"/>
</dbReference>
<evidence type="ECO:0000256" key="13">
    <source>
        <dbReference type="SAM" id="Phobius"/>
    </source>
</evidence>
<dbReference type="InterPro" id="IPR003594">
    <property type="entry name" value="HATPase_dom"/>
</dbReference>
<keyword evidence="8 13" id="KW-1133">Transmembrane helix</keyword>
<dbReference type="InterPro" id="IPR005467">
    <property type="entry name" value="His_kinase_dom"/>
</dbReference>
<keyword evidence="6 13" id="KW-0812">Transmembrane</keyword>
<gene>
    <name evidence="17" type="ORF">ASTO00021_LOCUS8466</name>
</gene>
<keyword evidence="11" id="KW-0175">Coiled coil</keyword>
<evidence type="ECO:0000256" key="10">
    <source>
        <dbReference type="PROSITE-ProRule" id="PRU00169"/>
    </source>
</evidence>
<name>A0A7S3LPP0_9STRA</name>
<sequence length="852" mass="94666">MLRSSLKMIQSNGNSLHNDSKIMVDEPAPNNHNGDQAKAVGISSESLENDSGSSGTSSSDGVKRSFFCWRWRSVEYSVFGLEICFAGLIIFVGIGLALGFLLVGINNERERTVLSVDNVVTSKASELQTAFSDYVVATAWIHQFATSGLLTRESFRELYLSVLATGLDFQAAEFIPNVTHADRAASEAEAEAYYAANYPQVNYQGFTGFEGGNCVPQQRSNQSFYFPVHYVEPVLDNAAAIDFDLYSSDSRRMTIDLVLQTWEPAVTARLRLVQEKEGSSAYSVLLLYPGAKNVTALEPRDLAILVIRIPALLERVFSKQDSKSLQNLKGTKIYLFDTTHNDRFPQFLGGVAPADDGSLRLLPETELQELKEQSSVTGDDELIFTMKELKFASSRWVMVFLVEKELELTTVIAGTFLIAFCSLLIGSWFACTVSRAHYITRLKADARREKTRNQIQNAQESARAERELNDFIAHEVRNPLSAALSALTFVDSAVSGLDKGDEQKATLLEDTRVIEVSLKYINDLLRNTLDLHCSQSGQMKLKTSQTDIRRDILEPVKSMLSRRHNEFEIVIDCPADLVAIVDRLRLEQVVMNLAGNAAKFVTVGYIHLRAAVSVDNKVEISIEDSGPGIPKEKRTTLFLKYQESLDTLNQGTGIGLCLCQNLVALMDGDLWLDESYDCGIPGFTGTRMVVKLNVSPIPPSEVVQSLKKMSKHESNDNVTSLLEPSKNLKILFVEDEMILRKLFARVVKRVYPEVEIEEAACGEAALEMAKNDQFDVIFVDQYMASANKTLLGTETVHAMRSAGVNSVIVGCSANDVRDTFMDAGADFFVFKPFPQTKSQVRKLFDRCAQLLR</sequence>
<keyword evidence="4 10" id="KW-0597">Phosphoprotein</keyword>
<dbReference type="InterPro" id="IPR001789">
    <property type="entry name" value="Sig_transdc_resp-reg_receiver"/>
</dbReference>
<organism evidence="17">
    <name type="scientific">Aplanochytrium stocchinoi</name>
    <dbReference type="NCBI Taxonomy" id="215587"/>
    <lineage>
        <taxon>Eukaryota</taxon>
        <taxon>Sar</taxon>
        <taxon>Stramenopiles</taxon>
        <taxon>Bigyra</taxon>
        <taxon>Labyrinthulomycetes</taxon>
        <taxon>Thraustochytrida</taxon>
        <taxon>Thraustochytriidae</taxon>
        <taxon>Aplanochytrium</taxon>
    </lineage>
</organism>
<comment type="subcellular location">
    <subcellularLocation>
        <location evidence="2">Membrane</location>
    </subcellularLocation>
</comment>
<accession>A0A7S3LPP0</accession>
<dbReference type="Gene3D" id="1.10.287.130">
    <property type="match status" value="1"/>
</dbReference>